<accession>A0AAD5YH32</accession>
<dbReference type="Proteomes" id="UP001212997">
    <property type="component" value="Unassembled WGS sequence"/>
</dbReference>
<feature type="region of interest" description="Disordered" evidence="1">
    <location>
        <begin position="1"/>
        <end position="43"/>
    </location>
</feature>
<dbReference type="AlphaFoldDB" id="A0AAD5YH32"/>
<feature type="compositionally biased region" description="Low complexity" evidence="1">
    <location>
        <begin position="1"/>
        <end position="30"/>
    </location>
</feature>
<feature type="compositionally biased region" description="Acidic residues" evidence="1">
    <location>
        <begin position="132"/>
        <end position="145"/>
    </location>
</feature>
<evidence type="ECO:0000313" key="2">
    <source>
        <dbReference type="EMBL" id="KAJ3489779.1"/>
    </source>
</evidence>
<gene>
    <name evidence="2" type="ORF">NLI96_g1890</name>
</gene>
<feature type="region of interest" description="Disordered" evidence="1">
    <location>
        <begin position="125"/>
        <end position="146"/>
    </location>
</feature>
<evidence type="ECO:0000256" key="1">
    <source>
        <dbReference type="SAM" id="MobiDB-lite"/>
    </source>
</evidence>
<dbReference type="EMBL" id="JANAWD010000039">
    <property type="protein sequence ID" value="KAJ3489779.1"/>
    <property type="molecule type" value="Genomic_DNA"/>
</dbReference>
<protein>
    <submittedName>
        <fullName evidence="2">Uncharacterized protein</fullName>
    </submittedName>
</protein>
<name>A0AAD5YH32_9APHY</name>
<evidence type="ECO:0000313" key="3">
    <source>
        <dbReference type="Proteomes" id="UP001212997"/>
    </source>
</evidence>
<comment type="caution">
    <text evidence="2">The sequence shown here is derived from an EMBL/GenBank/DDBJ whole genome shotgun (WGS) entry which is preliminary data.</text>
</comment>
<reference evidence="2" key="1">
    <citation type="submission" date="2022-07" db="EMBL/GenBank/DDBJ databases">
        <title>Genome Sequence of Physisporinus lineatus.</title>
        <authorList>
            <person name="Buettner E."/>
        </authorList>
    </citation>
    <scope>NUCLEOTIDE SEQUENCE</scope>
    <source>
        <strain evidence="2">VT162</strain>
    </source>
</reference>
<keyword evidence="3" id="KW-1185">Reference proteome</keyword>
<organism evidence="2 3">
    <name type="scientific">Meripilus lineatus</name>
    <dbReference type="NCBI Taxonomy" id="2056292"/>
    <lineage>
        <taxon>Eukaryota</taxon>
        <taxon>Fungi</taxon>
        <taxon>Dikarya</taxon>
        <taxon>Basidiomycota</taxon>
        <taxon>Agaricomycotina</taxon>
        <taxon>Agaricomycetes</taxon>
        <taxon>Polyporales</taxon>
        <taxon>Meripilaceae</taxon>
        <taxon>Meripilus</taxon>
    </lineage>
</organism>
<proteinExistence type="predicted"/>
<sequence length="228" mass="25842">MPSINNNNTPSAANNTISSTRSKTTKIMRSVQVGNTDKSKPVTPIALDTTTETLNALKTTRDFEHSRQRAMKTVQVKNWKEEKARNRYIKLELRKIQPALPPQPIRRVGRGGGGVPAAVFRESERPDRDLDVSTDSDWECDEEEVAPTWQPTEKIEVDLTHLIRPAKPRKSKTGDFEVIPKVRSVVVLDDRLDVEPEVDDPWEYVSAFEDDTVKRHPISYAQAVTNVR</sequence>